<protein>
    <submittedName>
        <fullName evidence="1">Methionine biosynthesis protein MetW</fullName>
    </submittedName>
</protein>
<name>A0A410P5Q4_VELA1</name>
<dbReference type="InterPro" id="IPR029063">
    <property type="entry name" value="SAM-dependent_MTases_sf"/>
</dbReference>
<organism evidence="1 2">
    <name type="scientific">Velamenicoccus archaeovorus</name>
    <dbReference type="NCBI Taxonomy" id="1930593"/>
    <lineage>
        <taxon>Bacteria</taxon>
        <taxon>Pseudomonadati</taxon>
        <taxon>Candidatus Omnitrophota</taxon>
        <taxon>Candidatus Velamenicoccus</taxon>
    </lineage>
</organism>
<dbReference type="OrthoDB" id="9792690at2"/>
<dbReference type="AlphaFoldDB" id="A0A410P5Q4"/>
<proteinExistence type="predicted"/>
<dbReference type="CDD" id="cd02440">
    <property type="entry name" value="AdoMet_MTases"/>
    <property type="match status" value="1"/>
</dbReference>
<dbReference type="PANTHER" id="PTHR43861:SF1">
    <property type="entry name" value="TRANS-ACONITATE 2-METHYLTRANSFERASE"/>
    <property type="match status" value="1"/>
</dbReference>
<dbReference type="Gene3D" id="3.40.50.150">
    <property type="entry name" value="Vaccinia Virus protein VP39"/>
    <property type="match status" value="1"/>
</dbReference>
<dbReference type="KEGG" id="vai:BU251_06605"/>
<evidence type="ECO:0000313" key="1">
    <source>
        <dbReference type="EMBL" id="QAT17411.1"/>
    </source>
</evidence>
<gene>
    <name evidence="1" type="ORF">BU251_06605</name>
</gene>
<dbReference type="InterPro" id="IPR010743">
    <property type="entry name" value="Methionine_synth_MetW"/>
</dbReference>
<dbReference type="NCBIfam" id="TIGR02081">
    <property type="entry name" value="metW"/>
    <property type="match status" value="1"/>
</dbReference>
<keyword evidence="2" id="KW-1185">Reference proteome</keyword>
<dbReference type="SUPFAM" id="SSF53335">
    <property type="entry name" value="S-adenosyl-L-methionine-dependent methyltransferases"/>
    <property type="match status" value="1"/>
</dbReference>
<dbReference type="RefSeq" id="WP_128700238.1">
    <property type="nucleotide sequence ID" value="NZ_CP019384.1"/>
</dbReference>
<dbReference type="EMBL" id="CP019384">
    <property type="protein sequence ID" value="QAT17411.1"/>
    <property type="molecule type" value="Genomic_DNA"/>
</dbReference>
<dbReference type="Proteomes" id="UP000287243">
    <property type="component" value="Chromosome"/>
</dbReference>
<dbReference type="Pfam" id="PF07021">
    <property type="entry name" value="MetW"/>
    <property type="match status" value="1"/>
</dbReference>
<sequence>MTFNTVRLDHKIIYQIVEPGSRVLDLGCGEGDLIYFLAKEKGAHVQGIELSEEAIYRCVEKGLSVFHSDIDSGLIEYPDKSFDYVILNQSMQETRKVDFVLKEALRVGKNVIVGFPNFAYVGARLRLFFLGETPVTPSLPYRWYNTPNLHFLSISDFRNFCDEKNIRILHTYYLGRRRLVRIWPNLFALSAIFVIHSSS</sequence>
<reference evidence="1 2" key="1">
    <citation type="submission" date="2017-01" db="EMBL/GenBank/DDBJ databases">
        <title>First insights into the biology of 'candidatus Vampirococcus archaeovorus'.</title>
        <authorList>
            <person name="Kizina J."/>
            <person name="Jordan S."/>
            <person name="Stueber K."/>
            <person name="Reinhardt R."/>
            <person name="Harder J."/>
        </authorList>
    </citation>
    <scope>NUCLEOTIDE SEQUENCE [LARGE SCALE GENOMIC DNA]</scope>
    <source>
        <strain evidence="1 2">LiM</strain>
    </source>
</reference>
<dbReference type="PANTHER" id="PTHR43861">
    <property type="entry name" value="TRANS-ACONITATE 2-METHYLTRANSFERASE-RELATED"/>
    <property type="match status" value="1"/>
</dbReference>
<accession>A0A410P5Q4</accession>
<evidence type="ECO:0000313" key="2">
    <source>
        <dbReference type="Proteomes" id="UP000287243"/>
    </source>
</evidence>